<proteinExistence type="predicted"/>
<gene>
    <name evidence="1" type="ORF">TT172_LOCUS196</name>
</gene>
<reference evidence="1 2" key="1">
    <citation type="submission" date="2018-04" db="EMBL/GenBank/DDBJ databases">
        <authorList>
            <person name="Huttner S."/>
            <person name="Dainat J."/>
        </authorList>
    </citation>
    <scope>NUCLEOTIDE SEQUENCE [LARGE SCALE GENOMIC DNA]</scope>
</reference>
<organism evidence="1 2">
    <name type="scientific">Thermothielavioides terrestris</name>
    <dbReference type="NCBI Taxonomy" id="2587410"/>
    <lineage>
        <taxon>Eukaryota</taxon>
        <taxon>Fungi</taxon>
        <taxon>Dikarya</taxon>
        <taxon>Ascomycota</taxon>
        <taxon>Pezizomycotina</taxon>
        <taxon>Sordariomycetes</taxon>
        <taxon>Sordariomycetidae</taxon>
        <taxon>Sordariales</taxon>
        <taxon>Chaetomiaceae</taxon>
        <taxon>Thermothielavioides</taxon>
    </lineage>
</organism>
<name>A0A446B5N2_9PEZI</name>
<sequence length="9" mass="1152">MLEKTRVYL</sequence>
<dbReference type="EMBL" id="OUUZ01000001">
    <property type="protein sequence ID" value="SPQ17777.1"/>
    <property type="molecule type" value="Genomic_DNA"/>
</dbReference>
<evidence type="ECO:0000313" key="2">
    <source>
        <dbReference type="Proteomes" id="UP000289323"/>
    </source>
</evidence>
<dbReference type="Proteomes" id="UP000289323">
    <property type="component" value="Unassembled WGS sequence"/>
</dbReference>
<accession>A0A446B5N2</accession>
<protein>
    <submittedName>
        <fullName evidence="1">82bbb441-3613-4e61-b52a-43137773e821</fullName>
    </submittedName>
</protein>
<evidence type="ECO:0000313" key="1">
    <source>
        <dbReference type="EMBL" id="SPQ17777.1"/>
    </source>
</evidence>